<feature type="domain" description="OmpR/PhoB-type" evidence="9">
    <location>
        <begin position="138"/>
        <end position="237"/>
    </location>
</feature>
<keyword evidence="1 6" id="KW-0597">Phosphoprotein</keyword>
<dbReference type="SUPFAM" id="SSF52172">
    <property type="entry name" value="CheY-like"/>
    <property type="match status" value="1"/>
</dbReference>
<dbReference type="GO" id="GO:0032993">
    <property type="term" value="C:protein-DNA complex"/>
    <property type="evidence" value="ECO:0007669"/>
    <property type="project" value="TreeGrafter"/>
</dbReference>
<dbReference type="Gene3D" id="3.40.50.2300">
    <property type="match status" value="1"/>
</dbReference>
<evidence type="ECO:0000259" key="9">
    <source>
        <dbReference type="PROSITE" id="PS51755"/>
    </source>
</evidence>
<evidence type="ECO:0000313" key="10">
    <source>
        <dbReference type="EMBL" id="QDT32100.1"/>
    </source>
</evidence>
<dbReference type="AlphaFoldDB" id="A0A517QKD7"/>
<dbReference type="GO" id="GO:0000976">
    <property type="term" value="F:transcription cis-regulatory region binding"/>
    <property type="evidence" value="ECO:0007669"/>
    <property type="project" value="TreeGrafter"/>
</dbReference>
<dbReference type="Proteomes" id="UP000315724">
    <property type="component" value="Chromosome"/>
</dbReference>
<dbReference type="PROSITE" id="PS51755">
    <property type="entry name" value="OMPR_PHOB"/>
    <property type="match status" value="1"/>
</dbReference>
<dbReference type="GO" id="GO:0005829">
    <property type="term" value="C:cytosol"/>
    <property type="evidence" value="ECO:0007669"/>
    <property type="project" value="TreeGrafter"/>
</dbReference>
<dbReference type="FunFam" id="3.40.50.2300:FF:000001">
    <property type="entry name" value="DNA-binding response regulator PhoB"/>
    <property type="match status" value="1"/>
</dbReference>
<feature type="modified residue" description="4-aspartylphosphate" evidence="6">
    <location>
        <position position="58"/>
    </location>
</feature>
<dbReference type="EMBL" id="CP036267">
    <property type="protein sequence ID" value="QDT32100.1"/>
    <property type="molecule type" value="Genomic_DNA"/>
</dbReference>
<name>A0A517QKD7_9PLAN</name>
<dbReference type="PANTHER" id="PTHR48111:SF21">
    <property type="entry name" value="DNA-BINDING DUAL MASTER TRANSCRIPTIONAL REGULATOR RPAA"/>
    <property type="match status" value="1"/>
</dbReference>
<dbReference type="InterPro" id="IPR036388">
    <property type="entry name" value="WH-like_DNA-bd_sf"/>
</dbReference>
<keyword evidence="2" id="KW-0902">Two-component regulatory system</keyword>
<dbReference type="InterPro" id="IPR016032">
    <property type="entry name" value="Sig_transdc_resp-reg_C-effctor"/>
</dbReference>
<dbReference type="CDD" id="cd00383">
    <property type="entry name" value="trans_reg_C"/>
    <property type="match status" value="1"/>
</dbReference>
<evidence type="ECO:0000256" key="5">
    <source>
        <dbReference type="ARBA" id="ARBA00023163"/>
    </source>
</evidence>
<evidence type="ECO:0000313" key="11">
    <source>
        <dbReference type="Proteomes" id="UP000315724"/>
    </source>
</evidence>
<evidence type="ECO:0000256" key="3">
    <source>
        <dbReference type="ARBA" id="ARBA00023015"/>
    </source>
</evidence>
<dbReference type="KEGG" id="tpol:Mal48_13410"/>
<accession>A0A517QKD7</accession>
<keyword evidence="3" id="KW-0805">Transcription regulation</keyword>
<evidence type="ECO:0000259" key="8">
    <source>
        <dbReference type="PROSITE" id="PS50110"/>
    </source>
</evidence>
<dbReference type="GO" id="GO:0000156">
    <property type="term" value="F:phosphorelay response regulator activity"/>
    <property type="evidence" value="ECO:0007669"/>
    <property type="project" value="TreeGrafter"/>
</dbReference>
<evidence type="ECO:0000256" key="4">
    <source>
        <dbReference type="ARBA" id="ARBA00023125"/>
    </source>
</evidence>
<dbReference type="RefSeq" id="WP_145197155.1">
    <property type="nucleotide sequence ID" value="NZ_CP036267.1"/>
</dbReference>
<dbReference type="InterPro" id="IPR001789">
    <property type="entry name" value="Sig_transdc_resp-reg_receiver"/>
</dbReference>
<dbReference type="InterPro" id="IPR039420">
    <property type="entry name" value="WalR-like"/>
</dbReference>
<proteinExistence type="predicted"/>
<evidence type="ECO:0000256" key="2">
    <source>
        <dbReference type="ARBA" id="ARBA00023012"/>
    </source>
</evidence>
<dbReference type="PANTHER" id="PTHR48111">
    <property type="entry name" value="REGULATOR OF RPOS"/>
    <property type="match status" value="1"/>
</dbReference>
<dbReference type="CDD" id="cd17574">
    <property type="entry name" value="REC_OmpR"/>
    <property type="match status" value="1"/>
</dbReference>
<feature type="domain" description="Response regulatory" evidence="8">
    <location>
        <begin position="7"/>
        <end position="123"/>
    </location>
</feature>
<evidence type="ECO:0000256" key="7">
    <source>
        <dbReference type="PROSITE-ProRule" id="PRU01091"/>
    </source>
</evidence>
<dbReference type="GO" id="GO:0006355">
    <property type="term" value="P:regulation of DNA-templated transcription"/>
    <property type="evidence" value="ECO:0007669"/>
    <property type="project" value="InterPro"/>
</dbReference>
<organism evidence="10 11">
    <name type="scientific">Thalassoglobus polymorphus</name>
    <dbReference type="NCBI Taxonomy" id="2527994"/>
    <lineage>
        <taxon>Bacteria</taxon>
        <taxon>Pseudomonadati</taxon>
        <taxon>Planctomycetota</taxon>
        <taxon>Planctomycetia</taxon>
        <taxon>Planctomycetales</taxon>
        <taxon>Planctomycetaceae</taxon>
        <taxon>Thalassoglobus</taxon>
    </lineage>
</organism>
<evidence type="ECO:0000256" key="1">
    <source>
        <dbReference type="ARBA" id="ARBA00022553"/>
    </source>
</evidence>
<gene>
    <name evidence="10" type="primary">regX3</name>
    <name evidence="10" type="ORF">Mal48_13410</name>
</gene>
<dbReference type="SMART" id="SM00862">
    <property type="entry name" value="Trans_reg_C"/>
    <property type="match status" value="1"/>
</dbReference>
<feature type="DNA-binding region" description="OmpR/PhoB-type" evidence="7">
    <location>
        <begin position="138"/>
        <end position="237"/>
    </location>
</feature>
<dbReference type="PROSITE" id="PS50110">
    <property type="entry name" value="RESPONSE_REGULATORY"/>
    <property type="match status" value="1"/>
</dbReference>
<keyword evidence="11" id="KW-1185">Reference proteome</keyword>
<dbReference type="Gene3D" id="1.10.10.10">
    <property type="entry name" value="Winged helix-like DNA-binding domain superfamily/Winged helix DNA-binding domain"/>
    <property type="match status" value="1"/>
</dbReference>
<keyword evidence="5" id="KW-0804">Transcription</keyword>
<dbReference type="Pfam" id="PF00486">
    <property type="entry name" value="Trans_reg_C"/>
    <property type="match status" value="1"/>
</dbReference>
<dbReference type="SUPFAM" id="SSF46894">
    <property type="entry name" value="C-terminal effector domain of the bipartite response regulators"/>
    <property type="match status" value="1"/>
</dbReference>
<dbReference type="OrthoDB" id="272875at2"/>
<evidence type="ECO:0000256" key="6">
    <source>
        <dbReference type="PROSITE-ProRule" id="PRU00169"/>
    </source>
</evidence>
<dbReference type="InterPro" id="IPR011006">
    <property type="entry name" value="CheY-like_superfamily"/>
</dbReference>
<dbReference type="SMART" id="SM00448">
    <property type="entry name" value="REC"/>
    <property type="match status" value="1"/>
</dbReference>
<keyword evidence="4 7" id="KW-0238">DNA-binding</keyword>
<sequence length="241" mass="27752">MSNKTKRILIVEDEEAIAEGLRFNMDAEGYETVVLGDGPSTLSYFEENSHDVDLIILDLMLPGMSGYEICRAIRERDQNIPIIVLSARTLSEDKSHAFDCGTDQYIAKPFNLPELLSRVRNLLKRPRIDPPPKHATEIEEFQIGNIQINFKTFEVIKDGEKHQLTTMEMQLLRYFIENEGDVLSRTKILKDVWEQGAEVTSRTIDNFVLRLRKYIEDDQSNPHHLLSVRGTGYRFIANPIK</sequence>
<dbReference type="InterPro" id="IPR001867">
    <property type="entry name" value="OmpR/PhoB-type_DNA-bd"/>
</dbReference>
<protein>
    <submittedName>
        <fullName evidence="10">Sensory transduction protein regX3</fullName>
    </submittedName>
</protein>
<reference evidence="10 11" key="1">
    <citation type="submission" date="2019-02" db="EMBL/GenBank/DDBJ databases">
        <title>Deep-cultivation of Planctomycetes and their phenomic and genomic characterization uncovers novel biology.</title>
        <authorList>
            <person name="Wiegand S."/>
            <person name="Jogler M."/>
            <person name="Boedeker C."/>
            <person name="Pinto D."/>
            <person name="Vollmers J."/>
            <person name="Rivas-Marin E."/>
            <person name="Kohn T."/>
            <person name="Peeters S.H."/>
            <person name="Heuer A."/>
            <person name="Rast P."/>
            <person name="Oberbeckmann S."/>
            <person name="Bunk B."/>
            <person name="Jeske O."/>
            <person name="Meyerdierks A."/>
            <person name="Storesund J.E."/>
            <person name="Kallscheuer N."/>
            <person name="Luecker S."/>
            <person name="Lage O.M."/>
            <person name="Pohl T."/>
            <person name="Merkel B.J."/>
            <person name="Hornburger P."/>
            <person name="Mueller R.-W."/>
            <person name="Bruemmer F."/>
            <person name="Labrenz M."/>
            <person name="Spormann A.M."/>
            <person name="Op den Camp H."/>
            <person name="Overmann J."/>
            <person name="Amann R."/>
            <person name="Jetten M.S.M."/>
            <person name="Mascher T."/>
            <person name="Medema M.H."/>
            <person name="Devos D.P."/>
            <person name="Kaster A.-K."/>
            <person name="Ovreas L."/>
            <person name="Rohde M."/>
            <person name="Galperin M.Y."/>
            <person name="Jogler C."/>
        </authorList>
    </citation>
    <scope>NUCLEOTIDE SEQUENCE [LARGE SCALE GENOMIC DNA]</scope>
    <source>
        <strain evidence="10 11">Mal48</strain>
    </source>
</reference>
<dbReference type="Pfam" id="PF00072">
    <property type="entry name" value="Response_reg"/>
    <property type="match status" value="1"/>
</dbReference>